<reference evidence="1" key="1">
    <citation type="journal article" date="2015" name="Nature">
        <title>Complex archaea that bridge the gap between prokaryotes and eukaryotes.</title>
        <authorList>
            <person name="Spang A."/>
            <person name="Saw J.H."/>
            <person name="Jorgensen S.L."/>
            <person name="Zaremba-Niedzwiedzka K."/>
            <person name="Martijn J."/>
            <person name="Lind A.E."/>
            <person name="van Eijk R."/>
            <person name="Schleper C."/>
            <person name="Guy L."/>
            <person name="Ettema T.J."/>
        </authorList>
    </citation>
    <scope>NUCLEOTIDE SEQUENCE</scope>
</reference>
<name>A0A0F9GE32_9ZZZZ</name>
<proteinExistence type="predicted"/>
<organism evidence="1">
    <name type="scientific">marine sediment metagenome</name>
    <dbReference type="NCBI Taxonomy" id="412755"/>
    <lineage>
        <taxon>unclassified sequences</taxon>
        <taxon>metagenomes</taxon>
        <taxon>ecological metagenomes</taxon>
    </lineage>
</organism>
<protein>
    <submittedName>
        <fullName evidence="1">Uncharacterized protein</fullName>
    </submittedName>
</protein>
<comment type="caution">
    <text evidence="1">The sequence shown here is derived from an EMBL/GenBank/DDBJ whole genome shotgun (WGS) entry which is preliminary data.</text>
</comment>
<evidence type="ECO:0000313" key="1">
    <source>
        <dbReference type="EMBL" id="KKL97079.1"/>
    </source>
</evidence>
<sequence length="51" mass="5910">MTTEIQAMVYQLQSQIRTRGEVPVGVKIWEDAVCYVNSLIEQLERLKEQNA</sequence>
<dbReference type="EMBL" id="LAZR01018259">
    <property type="protein sequence ID" value="KKL97079.1"/>
    <property type="molecule type" value="Genomic_DNA"/>
</dbReference>
<dbReference type="AlphaFoldDB" id="A0A0F9GE32"/>
<accession>A0A0F9GE32</accession>
<gene>
    <name evidence="1" type="ORF">LCGC14_1838110</name>
</gene>